<dbReference type="InterPro" id="IPR036388">
    <property type="entry name" value="WH-like_DNA-bd_sf"/>
</dbReference>
<gene>
    <name evidence="4" type="ORF">CKAN_01454700</name>
</gene>
<dbReference type="PANTHER" id="PTHR23155">
    <property type="entry name" value="DISEASE RESISTANCE PROTEIN RP"/>
    <property type="match status" value="1"/>
</dbReference>
<dbReference type="InterPro" id="IPR055414">
    <property type="entry name" value="LRR_R13L4/SHOC2-like"/>
</dbReference>
<dbReference type="PANTHER" id="PTHR23155:SF1211">
    <property type="entry name" value="OS09G0313500 PROTEIN"/>
    <property type="match status" value="1"/>
</dbReference>
<dbReference type="SUPFAM" id="SSF52058">
    <property type="entry name" value="L domain-like"/>
    <property type="match status" value="1"/>
</dbReference>
<dbReference type="InterPro" id="IPR032675">
    <property type="entry name" value="LRR_dom_sf"/>
</dbReference>
<dbReference type="SUPFAM" id="SSF52540">
    <property type="entry name" value="P-loop containing nucleoside triphosphate hydrolases"/>
    <property type="match status" value="1"/>
</dbReference>
<name>A0A443P4I3_9MAGN</name>
<dbReference type="InterPro" id="IPR002182">
    <property type="entry name" value="NB-ARC"/>
</dbReference>
<reference evidence="4 5" key="1">
    <citation type="journal article" date="2019" name="Nat. Plants">
        <title>Stout camphor tree genome fills gaps in understanding of flowering plant genome evolution.</title>
        <authorList>
            <person name="Chaw S.M."/>
            <person name="Liu Y.C."/>
            <person name="Wu Y.W."/>
            <person name="Wang H.Y."/>
            <person name="Lin C.I."/>
            <person name="Wu C.S."/>
            <person name="Ke H.M."/>
            <person name="Chang L.Y."/>
            <person name="Hsu C.Y."/>
            <person name="Yang H.T."/>
            <person name="Sudianto E."/>
            <person name="Hsu M.H."/>
            <person name="Wu K.P."/>
            <person name="Wang L.N."/>
            <person name="Leebens-Mack J.H."/>
            <person name="Tsai I.J."/>
        </authorList>
    </citation>
    <scope>NUCLEOTIDE SEQUENCE [LARGE SCALE GENOMIC DNA]</scope>
    <source>
        <strain evidence="5">cv. Chaw 1501</strain>
        <tissue evidence="4">Young leaves</tissue>
    </source>
</reference>
<comment type="caution">
    <text evidence="4">The sequence shown here is derived from an EMBL/GenBank/DDBJ whole genome shotgun (WGS) entry which is preliminary data.</text>
</comment>
<dbReference type="Gene3D" id="1.10.8.430">
    <property type="entry name" value="Helical domain of apoptotic protease-activating factors"/>
    <property type="match status" value="1"/>
</dbReference>
<dbReference type="InterPro" id="IPR042197">
    <property type="entry name" value="Apaf_helical"/>
</dbReference>
<dbReference type="Gene3D" id="3.40.50.300">
    <property type="entry name" value="P-loop containing nucleotide triphosphate hydrolases"/>
    <property type="match status" value="1"/>
</dbReference>
<dbReference type="Pfam" id="PF23598">
    <property type="entry name" value="LRR_14"/>
    <property type="match status" value="1"/>
</dbReference>
<dbReference type="GO" id="GO:0098542">
    <property type="term" value="P:defense response to other organism"/>
    <property type="evidence" value="ECO:0007669"/>
    <property type="project" value="TreeGrafter"/>
</dbReference>
<organism evidence="4 5">
    <name type="scientific">Cinnamomum micranthum f. kanehirae</name>
    <dbReference type="NCBI Taxonomy" id="337451"/>
    <lineage>
        <taxon>Eukaryota</taxon>
        <taxon>Viridiplantae</taxon>
        <taxon>Streptophyta</taxon>
        <taxon>Embryophyta</taxon>
        <taxon>Tracheophyta</taxon>
        <taxon>Spermatophyta</taxon>
        <taxon>Magnoliopsida</taxon>
        <taxon>Magnoliidae</taxon>
        <taxon>Laurales</taxon>
        <taxon>Lauraceae</taxon>
        <taxon>Cinnamomum</taxon>
    </lineage>
</organism>
<dbReference type="Gene3D" id="3.80.10.10">
    <property type="entry name" value="Ribonuclease Inhibitor"/>
    <property type="match status" value="1"/>
</dbReference>
<dbReference type="InterPro" id="IPR044974">
    <property type="entry name" value="Disease_R_plants"/>
</dbReference>
<evidence type="ECO:0000313" key="4">
    <source>
        <dbReference type="EMBL" id="RWR85675.1"/>
    </source>
</evidence>
<dbReference type="GO" id="GO:0043531">
    <property type="term" value="F:ADP binding"/>
    <property type="evidence" value="ECO:0007669"/>
    <property type="project" value="InterPro"/>
</dbReference>
<dbReference type="AlphaFoldDB" id="A0A443P4I3"/>
<dbReference type="Proteomes" id="UP000283530">
    <property type="component" value="Unassembled WGS sequence"/>
</dbReference>
<dbReference type="PRINTS" id="PR00364">
    <property type="entry name" value="DISEASERSIST"/>
</dbReference>
<keyword evidence="5" id="KW-1185">Reference proteome</keyword>
<dbReference type="FunFam" id="1.10.10.10:FF:000322">
    <property type="entry name" value="Probable disease resistance protein At1g63360"/>
    <property type="match status" value="1"/>
</dbReference>
<proteinExistence type="predicted"/>
<dbReference type="InterPro" id="IPR027417">
    <property type="entry name" value="P-loop_NTPase"/>
</dbReference>
<dbReference type="SMART" id="SM00382">
    <property type="entry name" value="AAA"/>
    <property type="match status" value="1"/>
</dbReference>
<dbReference type="InterPro" id="IPR003593">
    <property type="entry name" value="AAA+_ATPase"/>
</dbReference>
<feature type="domain" description="AAA+ ATPase" evidence="3">
    <location>
        <begin position="99"/>
        <end position="241"/>
    </location>
</feature>
<dbReference type="Pfam" id="PF00931">
    <property type="entry name" value="NB-ARC"/>
    <property type="match status" value="1"/>
</dbReference>
<evidence type="ECO:0000256" key="2">
    <source>
        <dbReference type="ARBA" id="ARBA00022821"/>
    </source>
</evidence>
<dbReference type="InterPro" id="IPR058922">
    <property type="entry name" value="WHD_DRP"/>
</dbReference>
<dbReference type="FunFam" id="3.40.50.300:FF:001091">
    <property type="entry name" value="Probable disease resistance protein At1g61300"/>
    <property type="match status" value="1"/>
</dbReference>
<keyword evidence="1" id="KW-0677">Repeat</keyword>
<dbReference type="Pfam" id="PF23559">
    <property type="entry name" value="WHD_DRP"/>
    <property type="match status" value="1"/>
</dbReference>
<evidence type="ECO:0000256" key="1">
    <source>
        <dbReference type="ARBA" id="ARBA00022737"/>
    </source>
</evidence>
<accession>A0A443P4I3</accession>
<sequence length="775" mass="88693">MKEHNGCLADFLSYCSPRLLKFRHKIAKRLKVTNQEIDKVKERMRSYLAPMSPTSITSIGGSSKSRPLSYPILMEETDIVGLTERSKDVEKLILEADGSPTVIGIVGMGGIGKTTLAQKICNRDTIKHSFKCIIFETVSQQCELEDLLKRMLTKMNVGEECLKGKEVMDLLKTLKSKLEVEDEKYLVVLDDVWENEMSWWNSLNSALPKRNGCCVIVTTRNEDVAKSMGAIDRHINRPQILSDDDSWSLFTKIAFARDGCRCPNPNLESFGKEIVARCGGLPLAIKVVGGMMLGKGDSVHEWRRIAQRLKEEMEEKKKDEPLMLSLGLSYEELPPYLKPCLICFSMLPEDYSIDVDDIVDWWIGEGFVLGSEGRTAFEVGKQCMAELVNRCVLIGDEKGDLTGKLWLVKIHDIVRDMIIKIARDENFTHLDKRGRPELTVQSRRMGMFRNGIIESIERTEVKKSTIESKLRTLFASDIGEVVVFCKNIELCKLKRLRVLSVSFEKFSKKDEDVMKDWLDGIASLLHLVYLKIDNCGLENLPDSVGNLHNLQILCLSIWYNLKMLPPTITKLDKLTSFDIGTCRSLECMPDGIERHSRLERLTGFRPTMSSHKNTSRILHLKNLGQLRELSIHLKNPNNLVEGELNVLSELQHLRLLAIQFDRVDHDDDAALASKVNHQLSPLRNVEELRLWHYPGESTPIWLNATTFPNLQFLGLFWGQNIKHMDPGFWEKEHGVWKIEGVSLFDLPKFEEKRVRFHEALPSLKTLRWQWIGMMR</sequence>
<dbReference type="Gene3D" id="1.10.10.10">
    <property type="entry name" value="Winged helix-like DNA-binding domain superfamily/Winged helix DNA-binding domain"/>
    <property type="match status" value="1"/>
</dbReference>
<dbReference type="OrthoDB" id="1926275at2759"/>
<protein>
    <submittedName>
        <fullName evidence="4">HOPZ-activated resistance 1</fullName>
    </submittedName>
</protein>
<dbReference type="EMBL" id="QPKB01000005">
    <property type="protein sequence ID" value="RWR85675.1"/>
    <property type="molecule type" value="Genomic_DNA"/>
</dbReference>
<evidence type="ECO:0000313" key="5">
    <source>
        <dbReference type="Proteomes" id="UP000283530"/>
    </source>
</evidence>
<keyword evidence="2" id="KW-0611">Plant defense</keyword>
<evidence type="ECO:0000259" key="3">
    <source>
        <dbReference type="SMART" id="SM00382"/>
    </source>
</evidence>